<dbReference type="InterPro" id="IPR000160">
    <property type="entry name" value="GGDEF_dom"/>
</dbReference>
<dbReference type="OrthoDB" id="9759607at2"/>
<dbReference type="PROSITE" id="PS50887">
    <property type="entry name" value="GGDEF"/>
    <property type="match status" value="1"/>
</dbReference>
<keyword evidence="1" id="KW-0812">Transmembrane</keyword>
<dbReference type="InterPro" id="IPR043128">
    <property type="entry name" value="Rev_trsase/Diguanyl_cyclase"/>
</dbReference>
<dbReference type="GO" id="GO:0052621">
    <property type="term" value="F:diguanylate cyclase activity"/>
    <property type="evidence" value="ECO:0007669"/>
    <property type="project" value="TreeGrafter"/>
</dbReference>
<gene>
    <name evidence="3" type="ORF">CF651_00525</name>
</gene>
<feature type="transmembrane region" description="Helical" evidence="1">
    <location>
        <begin position="144"/>
        <end position="162"/>
    </location>
</feature>
<dbReference type="Gene3D" id="3.30.70.270">
    <property type="match status" value="1"/>
</dbReference>
<evidence type="ECO:0000313" key="4">
    <source>
        <dbReference type="Proteomes" id="UP000215509"/>
    </source>
</evidence>
<dbReference type="PANTHER" id="PTHR45138">
    <property type="entry name" value="REGULATORY COMPONENTS OF SENSORY TRANSDUCTION SYSTEM"/>
    <property type="match status" value="1"/>
</dbReference>
<proteinExistence type="predicted"/>
<keyword evidence="1" id="KW-1133">Transmembrane helix</keyword>
<dbReference type="PANTHER" id="PTHR45138:SF9">
    <property type="entry name" value="DIGUANYLATE CYCLASE DGCM-RELATED"/>
    <property type="match status" value="1"/>
</dbReference>
<dbReference type="GO" id="GO:0043709">
    <property type="term" value="P:cell adhesion involved in single-species biofilm formation"/>
    <property type="evidence" value="ECO:0007669"/>
    <property type="project" value="TreeGrafter"/>
</dbReference>
<protein>
    <recommendedName>
        <fullName evidence="2">GGDEF domain-containing protein</fullName>
    </recommendedName>
</protein>
<dbReference type="NCBIfam" id="TIGR00254">
    <property type="entry name" value="GGDEF"/>
    <property type="match status" value="1"/>
</dbReference>
<evidence type="ECO:0000259" key="2">
    <source>
        <dbReference type="PROSITE" id="PS50887"/>
    </source>
</evidence>
<organism evidence="3 4">
    <name type="scientific">Paenibacillus rigui</name>
    <dbReference type="NCBI Taxonomy" id="554312"/>
    <lineage>
        <taxon>Bacteria</taxon>
        <taxon>Bacillati</taxon>
        <taxon>Bacillota</taxon>
        <taxon>Bacilli</taxon>
        <taxon>Bacillales</taxon>
        <taxon>Paenibacillaceae</taxon>
        <taxon>Paenibacillus</taxon>
    </lineage>
</organism>
<dbReference type="EMBL" id="NMQW01000001">
    <property type="protein sequence ID" value="OXM88383.1"/>
    <property type="molecule type" value="Genomic_DNA"/>
</dbReference>
<dbReference type="InterPro" id="IPR050469">
    <property type="entry name" value="Diguanylate_Cyclase"/>
</dbReference>
<dbReference type="AlphaFoldDB" id="A0A229UYC4"/>
<evidence type="ECO:0000313" key="3">
    <source>
        <dbReference type="EMBL" id="OXM88383.1"/>
    </source>
</evidence>
<feature type="transmembrane region" description="Helical" evidence="1">
    <location>
        <begin position="104"/>
        <end position="132"/>
    </location>
</feature>
<accession>A0A229UYC4</accession>
<feature type="transmembrane region" description="Helical" evidence="1">
    <location>
        <begin position="174"/>
        <end position="196"/>
    </location>
</feature>
<comment type="caution">
    <text evidence="3">The sequence shown here is derived from an EMBL/GenBank/DDBJ whole genome shotgun (WGS) entry which is preliminary data.</text>
</comment>
<dbReference type="FunFam" id="3.30.70.270:FF:000001">
    <property type="entry name" value="Diguanylate cyclase domain protein"/>
    <property type="match status" value="1"/>
</dbReference>
<dbReference type="GO" id="GO:0005886">
    <property type="term" value="C:plasma membrane"/>
    <property type="evidence" value="ECO:0007669"/>
    <property type="project" value="TreeGrafter"/>
</dbReference>
<dbReference type="InterPro" id="IPR029787">
    <property type="entry name" value="Nucleotide_cyclase"/>
</dbReference>
<evidence type="ECO:0000256" key="1">
    <source>
        <dbReference type="SAM" id="Phobius"/>
    </source>
</evidence>
<dbReference type="Proteomes" id="UP000215509">
    <property type="component" value="Unassembled WGS sequence"/>
</dbReference>
<sequence>MANMYNSDLLINIVILKRWESIMNHLLLELANTRHTYRKMINLYWATIILTVMLEYLIHRMKSGTTPEYFLSTLVLQAIGLAVATGVTEMLYRYRKVQSDDLLIITGIIYASSIIYINPTIGIVPAIYIFPILTSMLSFNKNRILLAFTLVLLCFGLLYTLTPELRIAMQPIHIIGVLFLYIGVTIIALSITSSGIELLNNLRQATEAKQELLVKNIIMDKLSKMDALTDLYNHKTFHEYLEKLIEQNERNQLSLQLAIMDIDNFKKINDTYGHWVGDIILQRVANLIKETVTPNDFVARYGGEEFAVIFTEKTLEQSHRLVEQIRQQCAMTLHTELDSQAATLSIGLQNYNKGEGKEALFKGADASLYAAKRTGKNKTVIQSVMIDHKGA</sequence>
<dbReference type="GO" id="GO:1902201">
    <property type="term" value="P:negative regulation of bacterial-type flagellum-dependent cell motility"/>
    <property type="evidence" value="ECO:0007669"/>
    <property type="project" value="TreeGrafter"/>
</dbReference>
<feature type="domain" description="GGDEF" evidence="2">
    <location>
        <begin position="253"/>
        <end position="384"/>
    </location>
</feature>
<dbReference type="CDD" id="cd01949">
    <property type="entry name" value="GGDEF"/>
    <property type="match status" value="1"/>
</dbReference>
<feature type="transmembrane region" description="Helical" evidence="1">
    <location>
        <begin position="41"/>
        <end position="58"/>
    </location>
</feature>
<keyword evidence="4" id="KW-1185">Reference proteome</keyword>
<name>A0A229UYC4_9BACL</name>
<dbReference type="Pfam" id="PF00990">
    <property type="entry name" value="GGDEF"/>
    <property type="match status" value="1"/>
</dbReference>
<feature type="transmembrane region" description="Helical" evidence="1">
    <location>
        <begin position="70"/>
        <end position="92"/>
    </location>
</feature>
<dbReference type="SMART" id="SM00267">
    <property type="entry name" value="GGDEF"/>
    <property type="match status" value="1"/>
</dbReference>
<keyword evidence="1" id="KW-0472">Membrane</keyword>
<dbReference type="SUPFAM" id="SSF55073">
    <property type="entry name" value="Nucleotide cyclase"/>
    <property type="match status" value="1"/>
</dbReference>
<reference evidence="3 4" key="1">
    <citation type="submission" date="2017-07" db="EMBL/GenBank/DDBJ databases">
        <title>Genome sequencing and assembly of Paenibacillus rigui.</title>
        <authorList>
            <person name="Mayilraj S."/>
        </authorList>
    </citation>
    <scope>NUCLEOTIDE SEQUENCE [LARGE SCALE GENOMIC DNA]</scope>
    <source>
        <strain evidence="3 4">JCM 16352</strain>
    </source>
</reference>